<dbReference type="NCBIfam" id="NF011470">
    <property type="entry name" value="PRK14887.1"/>
    <property type="match status" value="1"/>
</dbReference>
<name>A0A7J3M337_ARCFL</name>
<evidence type="ECO:0000313" key="1">
    <source>
        <dbReference type="EMBL" id="HGT83281.1"/>
    </source>
</evidence>
<accession>A0A7J3M337</accession>
<sequence length="67" mass="7771">MLCYARIEIEIEDAEKIAKALSLDDPEWCKCYAKGEKIVLEIKTSKISSLLYAIDDYLMHIKMCEKI</sequence>
<organism evidence="1">
    <name type="scientific">Archaeoglobus fulgidus</name>
    <dbReference type="NCBI Taxonomy" id="2234"/>
    <lineage>
        <taxon>Archaea</taxon>
        <taxon>Methanobacteriati</taxon>
        <taxon>Methanobacteriota</taxon>
        <taxon>Archaeoglobi</taxon>
        <taxon>Archaeoglobales</taxon>
        <taxon>Archaeoglobaceae</taxon>
        <taxon>Archaeoglobus</taxon>
    </lineage>
</organism>
<comment type="caution">
    <text evidence="1">The sequence shown here is derived from an EMBL/GenBank/DDBJ whole genome shotgun (WGS) entry which is preliminary data.</text>
</comment>
<gene>
    <name evidence="1" type="ORF">ENT52_06095</name>
</gene>
<dbReference type="AlphaFoldDB" id="A0A7J3M337"/>
<dbReference type="EMBL" id="DSYZ01000115">
    <property type="protein sequence ID" value="HGT83281.1"/>
    <property type="molecule type" value="Genomic_DNA"/>
</dbReference>
<proteinExistence type="predicted"/>
<reference evidence="1" key="1">
    <citation type="journal article" date="2020" name="mSystems">
        <title>Genome- and Community-Level Interaction Insights into Carbon Utilization and Element Cycling Functions of Hydrothermarchaeota in Hydrothermal Sediment.</title>
        <authorList>
            <person name="Zhou Z."/>
            <person name="Liu Y."/>
            <person name="Xu W."/>
            <person name="Pan J."/>
            <person name="Luo Z.H."/>
            <person name="Li M."/>
        </authorList>
    </citation>
    <scope>NUCLEOTIDE SEQUENCE [LARGE SCALE GENOMIC DNA]</scope>
    <source>
        <strain evidence="1">SpSt-587</strain>
    </source>
</reference>
<protein>
    <submittedName>
        <fullName evidence="1">Uncharacterized protein</fullName>
    </submittedName>
</protein>